<dbReference type="GO" id="GO:0005789">
    <property type="term" value="C:endoplasmic reticulum membrane"/>
    <property type="evidence" value="ECO:0007669"/>
    <property type="project" value="TreeGrafter"/>
</dbReference>
<dbReference type="Proteomes" id="UP000029965">
    <property type="component" value="Chromosome 3"/>
</dbReference>
<keyword evidence="2 9" id="KW-0812">Transmembrane</keyword>
<evidence type="ECO:0000256" key="2">
    <source>
        <dbReference type="ARBA" id="ARBA00022692"/>
    </source>
</evidence>
<dbReference type="OMA" id="ACTAERN"/>
<evidence type="ECO:0000256" key="7">
    <source>
        <dbReference type="SAM" id="Coils"/>
    </source>
</evidence>
<dbReference type="FunFam" id="1.20.5.340:FF:000044">
    <property type="entry name" value="MIA SH3 domain ER export factor 2"/>
    <property type="match status" value="1"/>
</dbReference>
<dbReference type="GO" id="GO:0009306">
    <property type="term" value="P:protein secretion"/>
    <property type="evidence" value="ECO:0007669"/>
    <property type="project" value="TreeGrafter"/>
</dbReference>
<evidence type="ECO:0000313" key="10">
    <source>
        <dbReference type="Ensembl" id="ENSCSAP00000013709.1"/>
    </source>
</evidence>
<feature type="transmembrane region" description="Helical" evidence="9">
    <location>
        <begin position="39"/>
        <end position="60"/>
    </location>
</feature>
<accession>A0A0D9RYM0</accession>
<feature type="region of interest" description="Disordered" evidence="8">
    <location>
        <begin position="511"/>
        <end position="647"/>
    </location>
</feature>
<sequence>MEEPGATPQPYWGLLLEEPRRVVAALPEDRRPDSTPYGFPWELVICAAVVGFFAAPFFLWRSFRSVRSRLYAGREKKLAEALSGLIEEKCRLLEKFSLVQKEYEAYEVESSLEDASSEEEATEAQSLEATCEKLNRSNSELEHEILCLEKELKEEKSKHSEQDELMADISKRIQSLEDESKSLKSQVAEAKMTLKRFQMNEEQLKIAIQDALNENCQLQESQKQLLQEAEVWKEQVSELNKQKITFEDSKVHAEQVLNDKENHIGTLTERLRKMKDWAAILEEDITDDGNLELEMNSESEGGAYLDNPPKGALKKLIHAAKLNTSLTTLEGERNELYIQLSEVDETKKELRGRIKNLQTEQASLQSENTQFESENQKLQQKVKVMTELYQENAMKLYRKLVVEENNRSENEKLSKVDETISHGTGELETCRKRAKDLEEQFERVLHFYQGKIISYKKKVDGNCLAAWIAEGNLNDLKKENAHNRQKLAEAEFKMKLLEKDPYALDVPNTAFGRQHSSYGPSPLGRPSSETRAFLYPPTLSEGPLRLSPSLPGGGGRGPRGPRGPGNPLDHQITNERGESSCERLTSSGPAELGSFNMPSSDKMDGSMPSEMESSRNDTKDNLGNLNVPDSSLPAENETTGPGFVPPPLAPIRGPLLPVDMRGPFTRRGPPFPPPPPGTMFGASPDYFPPRDFPGPPRAPFAMRNVYPPRGFPRYLPPRPGFCPPHPHILKIERVPFRGLSLPSNEPATEDPEPRQET</sequence>
<dbReference type="PANTHER" id="PTHR23158">
    <property type="entry name" value="MELANOMA INHIBITORY ACTIVITY-RELATED"/>
    <property type="match status" value="1"/>
</dbReference>
<dbReference type="Ensembl" id="ENSCSAT00000015780.1">
    <property type="protein sequence ID" value="ENSCSAP00000013709.1"/>
    <property type="gene ID" value="ENSCSAG00000017685.1"/>
</dbReference>
<dbReference type="Bgee" id="ENSCSAG00000017685">
    <property type="expression patterns" value="Expressed in liver and 3 other cell types or tissues"/>
</dbReference>
<keyword evidence="4 7" id="KW-0175">Coiled coil</keyword>
<comment type="subcellular location">
    <subcellularLocation>
        <location evidence="1">Membrane</location>
        <topology evidence="1">Single-pass membrane protein</topology>
    </subcellularLocation>
</comment>
<dbReference type="GeneTree" id="ENSGT00950000182767"/>
<feature type="coiled-coil region" evidence="7">
    <location>
        <begin position="340"/>
        <end position="388"/>
    </location>
</feature>
<evidence type="ECO:0000256" key="8">
    <source>
        <dbReference type="SAM" id="MobiDB-lite"/>
    </source>
</evidence>
<dbReference type="EMBL" id="AQIB01113513">
    <property type="status" value="NOT_ANNOTATED_CDS"/>
    <property type="molecule type" value="Genomic_DNA"/>
</dbReference>
<reference evidence="10" key="2">
    <citation type="submission" date="2025-08" db="UniProtKB">
        <authorList>
            <consortium name="Ensembl"/>
        </authorList>
    </citation>
    <scope>IDENTIFICATION</scope>
</reference>
<feature type="compositionally biased region" description="Gly residues" evidence="8">
    <location>
        <begin position="551"/>
        <end position="563"/>
    </location>
</feature>
<evidence type="ECO:0000256" key="9">
    <source>
        <dbReference type="SAM" id="Phobius"/>
    </source>
</evidence>
<evidence type="ECO:0000313" key="11">
    <source>
        <dbReference type="Proteomes" id="UP000029965"/>
    </source>
</evidence>
<dbReference type="eggNOG" id="ENOG502QUND">
    <property type="taxonomic scope" value="Eukaryota"/>
</dbReference>
<keyword evidence="3 9" id="KW-1133">Transmembrane helix</keyword>
<evidence type="ECO:0000256" key="1">
    <source>
        <dbReference type="ARBA" id="ARBA00004167"/>
    </source>
</evidence>
<feature type="compositionally biased region" description="Basic and acidic residues" evidence="8">
    <location>
        <begin position="572"/>
        <end position="581"/>
    </location>
</feature>
<evidence type="ECO:0000256" key="5">
    <source>
        <dbReference type="ARBA" id="ARBA00023136"/>
    </source>
</evidence>
<feature type="region of interest" description="Disordered" evidence="8">
    <location>
        <begin position="737"/>
        <end position="757"/>
    </location>
</feature>
<proteinExistence type="inferred from homology"/>
<evidence type="ECO:0000256" key="3">
    <source>
        <dbReference type="ARBA" id="ARBA00022989"/>
    </source>
</evidence>
<dbReference type="GO" id="GO:0070971">
    <property type="term" value="C:endoplasmic reticulum exit site"/>
    <property type="evidence" value="ECO:0007669"/>
    <property type="project" value="TreeGrafter"/>
</dbReference>
<dbReference type="STRING" id="60711.ENSCSAP00000013709"/>
<keyword evidence="11" id="KW-1185">Reference proteome</keyword>
<comment type="similarity">
    <text evidence="6">Belongs to the cTAGE family.</text>
</comment>
<dbReference type="GO" id="GO:0006888">
    <property type="term" value="P:endoplasmic reticulum to Golgi vesicle-mediated transport"/>
    <property type="evidence" value="ECO:0007669"/>
    <property type="project" value="TreeGrafter"/>
</dbReference>
<dbReference type="Gene3D" id="1.10.287.1490">
    <property type="match status" value="1"/>
</dbReference>
<dbReference type="AlphaFoldDB" id="A0A0D9RYM0"/>
<dbReference type="GO" id="GO:0035459">
    <property type="term" value="P:vesicle cargo loading"/>
    <property type="evidence" value="ECO:0007669"/>
    <property type="project" value="TreeGrafter"/>
</dbReference>
<reference evidence="10 11" key="1">
    <citation type="submission" date="2014-03" db="EMBL/GenBank/DDBJ databases">
        <authorList>
            <person name="Warren W."/>
            <person name="Wilson R.K."/>
        </authorList>
    </citation>
    <scope>NUCLEOTIDE SEQUENCE</scope>
</reference>
<reference evidence="10" key="3">
    <citation type="submission" date="2025-09" db="UniProtKB">
        <authorList>
            <consortium name="Ensembl"/>
        </authorList>
    </citation>
    <scope>IDENTIFICATION</scope>
</reference>
<dbReference type="PANTHER" id="PTHR23158:SF55">
    <property type="entry name" value="MIA SH3 DOMAIN ER EXPORT FACTOR 2"/>
    <property type="match status" value="1"/>
</dbReference>
<protein>
    <recommendedName>
        <fullName evidence="12">MIA SH3 domain ER export factor 2</fullName>
    </recommendedName>
</protein>
<keyword evidence="5 9" id="KW-0472">Membrane</keyword>
<dbReference type="jPOST" id="A0A0D9RYM0"/>
<name>A0A0D9RYM0_CHLSB</name>
<dbReference type="EMBL" id="AQIB01113512">
    <property type="status" value="NOT_ANNOTATED_CDS"/>
    <property type="molecule type" value="Genomic_DNA"/>
</dbReference>
<evidence type="ECO:0000256" key="4">
    <source>
        <dbReference type="ARBA" id="ARBA00023054"/>
    </source>
</evidence>
<organism evidence="10 11">
    <name type="scientific">Chlorocebus sabaeus</name>
    <name type="common">Green monkey</name>
    <name type="synonym">Simia sabaea</name>
    <dbReference type="NCBI Taxonomy" id="60711"/>
    <lineage>
        <taxon>Eukaryota</taxon>
        <taxon>Metazoa</taxon>
        <taxon>Chordata</taxon>
        <taxon>Craniata</taxon>
        <taxon>Vertebrata</taxon>
        <taxon>Euteleostomi</taxon>
        <taxon>Mammalia</taxon>
        <taxon>Eutheria</taxon>
        <taxon>Euarchontoglires</taxon>
        <taxon>Primates</taxon>
        <taxon>Haplorrhini</taxon>
        <taxon>Catarrhini</taxon>
        <taxon>Cercopithecidae</taxon>
        <taxon>Cercopithecinae</taxon>
        <taxon>Chlorocebus</taxon>
    </lineage>
</organism>
<evidence type="ECO:0008006" key="12">
    <source>
        <dbReference type="Google" id="ProtNLM"/>
    </source>
</evidence>
<evidence type="ECO:0000256" key="6">
    <source>
        <dbReference type="ARBA" id="ARBA00038472"/>
    </source>
</evidence>
<dbReference type="InterPro" id="IPR051500">
    <property type="entry name" value="cTAGE_MIA/OTOR"/>
</dbReference>
<feature type="coiled-coil region" evidence="7">
    <location>
        <begin position="117"/>
        <end position="242"/>
    </location>
</feature>